<organism evidence="3 4">
    <name type="scientific">Streptomyces rhizosphaericus</name>
    <dbReference type="NCBI Taxonomy" id="114699"/>
    <lineage>
        <taxon>Bacteria</taxon>
        <taxon>Bacillati</taxon>
        <taxon>Actinomycetota</taxon>
        <taxon>Actinomycetes</taxon>
        <taxon>Kitasatosporales</taxon>
        <taxon>Streptomycetaceae</taxon>
        <taxon>Streptomyces</taxon>
        <taxon>Streptomyces violaceusniger group</taxon>
    </lineage>
</organism>
<feature type="compositionally biased region" description="Polar residues" evidence="2">
    <location>
        <begin position="147"/>
        <end position="157"/>
    </location>
</feature>
<keyword evidence="4" id="KW-1185">Reference proteome</keyword>
<feature type="region of interest" description="Disordered" evidence="2">
    <location>
        <begin position="1"/>
        <end position="55"/>
    </location>
</feature>
<keyword evidence="1" id="KW-0175">Coiled coil</keyword>
<feature type="region of interest" description="Disordered" evidence="2">
    <location>
        <begin position="146"/>
        <end position="168"/>
    </location>
</feature>
<feature type="compositionally biased region" description="Basic residues" evidence="2">
    <location>
        <begin position="1"/>
        <end position="16"/>
    </location>
</feature>
<evidence type="ECO:0000256" key="2">
    <source>
        <dbReference type="SAM" id="MobiDB-lite"/>
    </source>
</evidence>
<sequence length="168" mass="18744">MPRPLRRRRRAGKARTGRQSPPADPTEERPISTDPVRAHDRSSRPQTVLGDNLPPCPELHNQRGSFSQRGIRCPVLQIDPRQRGRLIEIIQNLRERIREARGNGWLGEVEGLQVSLDAATAKLNSLSRAPADGRPQLVDLGLPVFTDSASPPQTDSNLKAVRAFEQER</sequence>
<dbReference type="EMBL" id="BAAAIE010000082">
    <property type="protein sequence ID" value="GAA0996791.1"/>
    <property type="molecule type" value="Genomic_DNA"/>
</dbReference>
<evidence type="ECO:0000313" key="4">
    <source>
        <dbReference type="Proteomes" id="UP001500033"/>
    </source>
</evidence>
<proteinExistence type="predicted"/>
<dbReference type="Proteomes" id="UP001500033">
    <property type="component" value="Unassembled WGS sequence"/>
</dbReference>
<gene>
    <name evidence="3" type="ORF">GCM10009576_081390</name>
</gene>
<reference evidence="3 4" key="1">
    <citation type="journal article" date="2019" name="Int. J. Syst. Evol. Microbiol.">
        <title>The Global Catalogue of Microorganisms (GCM) 10K type strain sequencing project: providing services to taxonomists for standard genome sequencing and annotation.</title>
        <authorList>
            <consortium name="The Broad Institute Genomics Platform"/>
            <consortium name="The Broad Institute Genome Sequencing Center for Infectious Disease"/>
            <person name="Wu L."/>
            <person name="Ma J."/>
        </authorList>
    </citation>
    <scope>NUCLEOTIDE SEQUENCE [LARGE SCALE GENOMIC DNA]</scope>
    <source>
        <strain evidence="3 4">JCM 11445</strain>
    </source>
</reference>
<comment type="caution">
    <text evidence="3">The sequence shown here is derived from an EMBL/GenBank/DDBJ whole genome shotgun (WGS) entry which is preliminary data.</text>
</comment>
<feature type="compositionally biased region" description="Basic and acidic residues" evidence="2">
    <location>
        <begin position="26"/>
        <end position="43"/>
    </location>
</feature>
<feature type="coiled-coil region" evidence="1">
    <location>
        <begin position="83"/>
        <end position="129"/>
    </location>
</feature>
<evidence type="ECO:0000313" key="3">
    <source>
        <dbReference type="EMBL" id="GAA0996791.1"/>
    </source>
</evidence>
<protein>
    <submittedName>
        <fullName evidence="3">Uncharacterized protein</fullName>
    </submittedName>
</protein>
<accession>A0ABN1SM10</accession>
<name>A0ABN1SM10_9ACTN</name>
<evidence type="ECO:0000256" key="1">
    <source>
        <dbReference type="SAM" id="Coils"/>
    </source>
</evidence>